<name>A0ABW3W840_9ACTN</name>
<feature type="compositionally biased region" description="Low complexity" evidence="1">
    <location>
        <begin position="28"/>
        <end position="65"/>
    </location>
</feature>
<evidence type="ECO:0000313" key="4">
    <source>
        <dbReference type="Proteomes" id="UP001597229"/>
    </source>
</evidence>
<dbReference type="PROSITE" id="PS51257">
    <property type="entry name" value="PROKAR_LIPOPROTEIN"/>
    <property type="match status" value="1"/>
</dbReference>
<dbReference type="Proteomes" id="UP001597229">
    <property type="component" value="Unassembled WGS sequence"/>
</dbReference>
<sequence length="226" mass="22621">MHVRRLTPAALLLLAPVLAACNGKDAASDSPAPSTPASAPSTADSPTPTAASSATSPSSASSATSAPVEVTSAPAAGLPAACDIVTADDVAAAYGVTVGQAEVGGGSTSEGARTWSSDNCSFEAPDLVEVTVKLSGPEDFSKGGFGCPQPSDISGVVEPADDIAGAAHGWWKVSNPPHFKASLRACTTTALLEIDLDYQDGVDYEGDPRNQSAALAERLLAALKRA</sequence>
<evidence type="ECO:0008006" key="5">
    <source>
        <dbReference type="Google" id="ProtNLM"/>
    </source>
</evidence>
<feature type="region of interest" description="Disordered" evidence="1">
    <location>
        <begin position="24"/>
        <end position="65"/>
    </location>
</feature>
<proteinExistence type="predicted"/>
<evidence type="ECO:0000256" key="2">
    <source>
        <dbReference type="SAM" id="SignalP"/>
    </source>
</evidence>
<feature type="signal peptide" evidence="2">
    <location>
        <begin position="1"/>
        <end position="19"/>
    </location>
</feature>
<organism evidence="3 4">
    <name type="scientific">Nocardioides ginsengisoli</name>
    <dbReference type="NCBI Taxonomy" id="363868"/>
    <lineage>
        <taxon>Bacteria</taxon>
        <taxon>Bacillati</taxon>
        <taxon>Actinomycetota</taxon>
        <taxon>Actinomycetes</taxon>
        <taxon>Propionibacteriales</taxon>
        <taxon>Nocardioidaceae</taxon>
        <taxon>Nocardioides</taxon>
    </lineage>
</organism>
<protein>
    <recommendedName>
        <fullName evidence="5">DUF3558 domain-containing protein</fullName>
    </recommendedName>
</protein>
<accession>A0ABW3W840</accession>
<comment type="caution">
    <text evidence="3">The sequence shown here is derived from an EMBL/GenBank/DDBJ whole genome shotgun (WGS) entry which is preliminary data.</text>
</comment>
<evidence type="ECO:0000313" key="3">
    <source>
        <dbReference type="EMBL" id="MFD1250658.1"/>
    </source>
</evidence>
<keyword evidence="4" id="KW-1185">Reference proteome</keyword>
<dbReference type="EMBL" id="JBHTLX010000027">
    <property type="protein sequence ID" value="MFD1250658.1"/>
    <property type="molecule type" value="Genomic_DNA"/>
</dbReference>
<feature type="chain" id="PRO_5045379269" description="DUF3558 domain-containing protein" evidence="2">
    <location>
        <begin position="20"/>
        <end position="226"/>
    </location>
</feature>
<gene>
    <name evidence="3" type="ORF">ACFQ3F_22910</name>
</gene>
<dbReference type="RefSeq" id="WP_367921616.1">
    <property type="nucleotide sequence ID" value="NZ_BAABAC010000046.1"/>
</dbReference>
<reference evidence="4" key="1">
    <citation type="journal article" date="2019" name="Int. J. Syst. Evol. Microbiol.">
        <title>The Global Catalogue of Microorganisms (GCM) 10K type strain sequencing project: providing services to taxonomists for standard genome sequencing and annotation.</title>
        <authorList>
            <consortium name="The Broad Institute Genomics Platform"/>
            <consortium name="The Broad Institute Genome Sequencing Center for Infectious Disease"/>
            <person name="Wu L."/>
            <person name="Ma J."/>
        </authorList>
    </citation>
    <scope>NUCLEOTIDE SEQUENCE [LARGE SCALE GENOMIC DNA]</scope>
    <source>
        <strain evidence="4">CCUG 52478</strain>
    </source>
</reference>
<keyword evidence="2" id="KW-0732">Signal</keyword>
<evidence type="ECO:0000256" key="1">
    <source>
        <dbReference type="SAM" id="MobiDB-lite"/>
    </source>
</evidence>